<keyword evidence="2" id="KW-0064">Aspartyl protease</keyword>
<evidence type="ECO:0000313" key="5">
    <source>
        <dbReference type="Proteomes" id="UP000052976"/>
    </source>
</evidence>
<dbReference type="PANTHER" id="PTHR19422">
    <property type="entry name" value="GAG RETROVIRAL POLYPROTEIN"/>
    <property type="match status" value="1"/>
</dbReference>
<dbReference type="InterPro" id="IPR051592">
    <property type="entry name" value="HERV-K_Pro_peptidase_A2"/>
</dbReference>
<dbReference type="EMBL" id="KK719044">
    <property type="protein sequence ID" value="KFO61004.1"/>
    <property type="molecule type" value="Genomic_DNA"/>
</dbReference>
<dbReference type="SUPFAM" id="SSF51283">
    <property type="entry name" value="dUTPase-like"/>
    <property type="match status" value="1"/>
</dbReference>
<feature type="non-terminal residue" evidence="4">
    <location>
        <position position="1"/>
    </location>
</feature>
<dbReference type="Gene3D" id="2.70.40.10">
    <property type="match status" value="1"/>
</dbReference>
<organism evidence="4 5">
    <name type="scientific">Corvus brachyrhynchos</name>
    <name type="common">American crow</name>
    <dbReference type="NCBI Taxonomy" id="85066"/>
    <lineage>
        <taxon>Eukaryota</taxon>
        <taxon>Metazoa</taxon>
        <taxon>Chordata</taxon>
        <taxon>Craniata</taxon>
        <taxon>Vertebrata</taxon>
        <taxon>Euteleostomi</taxon>
        <taxon>Archelosauria</taxon>
        <taxon>Archosauria</taxon>
        <taxon>Dinosauria</taxon>
        <taxon>Saurischia</taxon>
        <taxon>Theropoda</taxon>
        <taxon>Coelurosauria</taxon>
        <taxon>Aves</taxon>
        <taxon>Neognathae</taxon>
        <taxon>Neoaves</taxon>
        <taxon>Telluraves</taxon>
        <taxon>Australaves</taxon>
        <taxon>Passeriformes</taxon>
        <taxon>Corvoidea</taxon>
        <taxon>Corvidae</taxon>
        <taxon>Corvus</taxon>
    </lineage>
</organism>
<evidence type="ECO:0000256" key="1">
    <source>
        <dbReference type="ARBA" id="ARBA00022670"/>
    </source>
</evidence>
<dbReference type="PANTHER" id="PTHR19422:SF123">
    <property type="entry name" value="RT1 CLASS I, LOCUS CE15"/>
    <property type="match status" value="1"/>
</dbReference>
<dbReference type="InterPro" id="IPR001995">
    <property type="entry name" value="Peptidase_A2_cat"/>
</dbReference>
<keyword evidence="1" id="KW-0645">Protease</keyword>
<dbReference type="GO" id="GO:0006508">
    <property type="term" value="P:proteolysis"/>
    <property type="evidence" value="ECO:0007669"/>
    <property type="project" value="UniProtKB-KW"/>
</dbReference>
<evidence type="ECO:0000259" key="3">
    <source>
        <dbReference type="PROSITE" id="PS50175"/>
    </source>
</evidence>
<accession>A0A091EXG5</accession>
<gene>
    <name evidence="4" type="ORF">N302_03594</name>
</gene>
<proteinExistence type="predicted"/>
<dbReference type="GO" id="GO:0004190">
    <property type="term" value="F:aspartic-type endopeptidase activity"/>
    <property type="evidence" value="ECO:0007669"/>
    <property type="project" value="UniProtKB-KW"/>
</dbReference>
<reference evidence="4 5" key="1">
    <citation type="submission" date="2014-04" db="EMBL/GenBank/DDBJ databases">
        <title>Genome evolution of avian class.</title>
        <authorList>
            <person name="Zhang G."/>
            <person name="Li C."/>
        </authorList>
    </citation>
    <scope>NUCLEOTIDE SEQUENCE [LARGE SCALE GENOMIC DNA]</scope>
    <source>
        <strain evidence="4">BGI_N302</strain>
    </source>
</reference>
<dbReference type="InterPro" id="IPR036157">
    <property type="entry name" value="dUTPase-like_sf"/>
</dbReference>
<sequence>GSLGVDMATSIEVTLTDRQVTLIPTTAKGPLSSDSPRLGGLLVGWPSTSRQGVVLLPGVIDADYTGEIKIMAYALQPPVTIPQGRRIASIVPIPLMASGGTSNNSVRGDHAFGSSGFDVFWTLNLSQRPQRQAILRRGADATKIQPLFDTGADITTIN</sequence>
<protein>
    <recommendedName>
        <fullName evidence="3">Peptidase A2 domain-containing protein</fullName>
    </recommendedName>
</protein>
<keyword evidence="5" id="KW-1185">Reference proteome</keyword>
<dbReference type="Proteomes" id="UP000052976">
    <property type="component" value="Unassembled WGS sequence"/>
</dbReference>
<dbReference type="PROSITE" id="PS50175">
    <property type="entry name" value="ASP_PROT_RETROV"/>
    <property type="match status" value="1"/>
</dbReference>
<dbReference type="InterPro" id="IPR029054">
    <property type="entry name" value="dUTPase-like"/>
</dbReference>
<dbReference type="AlphaFoldDB" id="A0A091EXG5"/>
<feature type="domain" description="Peptidase A2" evidence="3">
    <location>
        <begin position="144"/>
        <end position="158"/>
    </location>
</feature>
<keyword evidence="2" id="KW-0378">Hydrolase</keyword>
<feature type="non-terminal residue" evidence="4">
    <location>
        <position position="158"/>
    </location>
</feature>
<dbReference type="Pfam" id="PF00692">
    <property type="entry name" value="dUTPase"/>
    <property type="match status" value="1"/>
</dbReference>
<name>A0A091EXG5_CORBR</name>
<dbReference type="STRING" id="85066.A0A091EXG5"/>
<evidence type="ECO:0000256" key="2">
    <source>
        <dbReference type="ARBA" id="ARBA00022750"/>
    </source>
</evidence>
<evidence type="ECO:0000313" key="4">
    <source>
        <dbReference type="EMBL" id="KFO61004.1"/>
    </source>
</evidence>